<feature type="transmembrane region" description="Helical" evidence="1">
    <location>
        <begin position="46"/>
        <end position="69"/>
    </location>
</feature>
<sequence length="75" mass="8926">KTYSAGWLLVVKCFFGIDKGRYSSYCPSLFILQYPSGTFSMFKENILFRVKCFFYILIQWTDPVFIMLIDIMRNL</sequence>
<proteinExistence type="predicted"/>
<dbReference type="RefSeq" id="WP_041887267.1">
    <property type="nucleotide sequence ID" value="NZ_JXRA01000173.1"/>
</dbReference>
<gene>
    <name evidence="2" type="ORF">TH53_25920</name>
</gene>
<protein>
    <submittedName>
        <fullName evidence="2">Contig173, whole genome shotgun sequence</fullName>
    </submittedName>
</protein>
<evidence type="ECO:0000313" key="2">
    <source>
        <dbReference type="EMBL" id="KIO74530.1"/>
    </source>
</evidence>
<comment type="caution">
    <text evidence="2">The sequence shown here is derived from an EMBL/GenBank/DDBJ whole genome shotgun (WGS) entry which is preliminary data.</text>
</comment>
<keyword evidence="1" id="KW-0812">Transmembrane</keyword>
<reference evidence="2 3" key="1">
    <citation type="submission" date="2015-01" db="EMBL/GenBank/DDBJ databases">
        <title>Draft genome sequence of Pedobacter sp. NL19 isolated from sludge of an effluent treatment pond in an abandoned uranium mine.</title>
        <authorList>
            <person name="Santos T."/>
            <person name="Caetano T."/>
            <person name="Covas C."/>
            <person name="Cruz A."/>
            <person name="Mendo S."/>
        </authorList>
    </citation>
    <scope>NUCLEOTIDE SEQUENCE [LARGE SCALE GENOMIC DNA]</scope>
    <source>
        <strain evidence="2 3">NL19</strain>
    </source>
</reference>
<dbReference type="EMBL" id="JXRA01000173">
    <property type="protein sequence ID" value="KIO74530.1"/>
    <property type="molecule type" value="Genomic_DNA"/>
</dbReference>
<evidence type="ECO:0000313" key="3">
    <source>
        <dbReference type="Proteomes" id="UP000032049"/>
    </source>
</evidence>
<keyword evidence="1" id="KW-1133">Transmembrane helix</keyword>
<organism evidence="2 3">
    <name type="scientific">Pedobacter lusitanus</name>
    <dbReference type="NCBI Taxonomy" id="1503925"/>
    <lineage>
        <taxon>Bacteria</taxon>
        <taxon>Pseudomonadati</taxon>
        <taxon>Bacteroidota</taxon>
        <taxon>Sphingobacteriia</taxon>
        <taxon>Sphingobacteriales</taxon>
        <taxon>Sphingobacteriaceae</taxon>
        <taxon>Pedobacter</taxon>
    </lineage>
</organism>
<dbReference type="Proteomes" id="UP000032049">
    <property type="component" value="Unassembled WGS sequence"/>
</dbReference>
<dbReference type="AlphaFoldDB" id="A0A0D0GED7"/>
<keyword evidence="3" id="KW-1185">Reference proteome</keyword>
<feature type="non-terminal residue" evidence="2">
    <location>
        <position position="1"/>
    </location>
</feature>
<evidence type="ECO:0000256" key="1">
    <source>
        <dbReference type="SAM" id="Phobius"/>
    </source>
</evidence>
<accession>A0A0D0GED7</accession>
<keyword evidence="1" id="KW-0472">Membrane</keyword>
<name>A0A0D0GED7_9SPHI</name>